<evidence type="ECO:0000313" key="2">
    <source>
        <dbReference type="Proteomes" id="UP000756921"/>
    </source>
</evidence>
<proteinExistence type="predicted"/>
<accession>A0A9P6GRR0</accession>
<organism evidence="1 2">
    <name type="scientific">Paraphaeosphaeria minitans</name>
    <dbReference type="NCBI Taxonomy" id="565426"/>
    <lineage>
        <taxon>Eukaryota</taxon>
        <taxon>Fungi</taxon>
        <taxon>Dikarya</taxon>
        <taxon>Ascomycota</taxon>
        <taxon>Pezizomycotina</taxon>
        <taxon>Dothideomycetes</taxon>
        <taxon>Pleosporomycetidae</taxon>
        <taxon>Pleosporales</taxon>
        <taxon>Massarineae</taxon>
        <taxon>Didymosphaeriaceae</taxon>
        <taxon>Paraphaeosphaeria</taxon>
    </lineage>
</organism>
<reference evidence="1" key="1">
    <citation type="journal article" date="2020" name="Mol. Plant Microbe Interact.">
        <title>Genome Sequence of the Biocontrol Agent Coniothyrium minitans strain Conio (IMI 134523).</title>
        <authorList>
            <person name="Patel D."/>
            <person name="Shittu T.A."/>
            <person name="Baroncelli R."/>
            <person name="Muthumeenakshi S."/>
            <person name="Osborne T.H."/>
            <person name="Janganan T.K."/>
            <person name="Sreenivasaprasad S."/>
        </authorList>
    </citation>
    <scope>NUCLEOTIDE SEQUENCE</scope>
    <source>
        <strain evidence="1">Conio</strain>
    </source>
</reference>
<dbReference type="OrthoDB" id="419598at2759"/>
<name>A0A9P6GRR0_9PLEO</name>
<comment type="caution">
    <text evidence="1">The sequence shown here is derived from an EMBL/GenBank/DDBJ whole genome shotgun (WGS) entry which is preliminary data.</text>
</comment>
<dbReference type="AlphaFoldDB" id="A0A9P6GRR0"/>
<protein>
    <submittedName>
        <fullName evidence="1">NmrA family protein</fullName>
    </submittedName>
</protein>
<sequence>MSKSPLVIRATGSRRKDTVKHLAKSGWNVDAFVSDPSAERAVALKGFADSVSLHTGSLDDAASVEAATLNFSPECPPGKMIPKTARLACCPMSPKPPACSTLPSPPRPD</sequence>
<dbReference type="Gene3D" id="3.40.50.720">
    <property type="entry name" value="NAD(P)-binding Rossmann-like Domain"/>
    <property type="match status" value="1"/>
</dbReference>
<evidence type="ECO:0000313" key="1">
    <source>
        <dbReference type="EMBL" id="KAF9740313.1"/>
    </source>
</evidence>
<keyword evidence="2" id="KW-1185">Reference proteome</keyword>
<dbReference type="EMBL" id="WJXW01000002">
    <property type="protein sequence ID" value="KAF9740313.1"/>
    <property type="molecule type" value="Genomic_DNA"/>
</dbReference>
<dbReference type="Proteomes" id="UP000756921">
    <property type="component" value="Unassembled WGS sequence"/>
</dbReference>
<gene>
    <name evidence="1" type="ORF">PMIN01_02948</name>
</gene>